<dbReference type="SUPFAM" id="SSF51126">
    <property type="entry name" value="Pectin lyase-like"/>
    <property type="match status" value="2"/>
</dbReference>
<evidence type="ECO:0000313" key="3">
    <source>
        <dbReference type="EMBL" id="KAK8177528.1"/>
    </source>
</evidence>
<dbReference type="Proteomes" id="UP001456524">
    <property type="component" value="Unassembled WGS sequence"/>
</dbReference>
<proteinExistence type="predicted"/>
<gene>
    <name evidence="3" type="ORF">IWX90DRAFT_421147</name>
</gene>
<sequence length="938" mass="98599">MFHGGAHEEKPSRAVWVAQPNGLHSSTCSLLPAPCSLLLALASCSALLCSALLCSAGPLPSPAMTMTKLAPATRMAIMCCRNNIEEAIHGINGAVAAARTTAAPTVDKAASQSGPGPGPGPGAGPGVSLPPSSLKPILHRSRTFIMISLGSLAITLALHLLSLPAGAVPAPVADPQLNVGLSALGASVSLGVAASATAAASSSYWLANIQRQGAVAYGASADYTIFRNVKDFGAKGDGSTDDTAAINQAISSGDRCGKGCDSTTVKPAIIYFPAGTYVVSKPIIQYYYTQIIGDATNLPTLKAAAGFTGMAVIDADPYEDNGANWFTNQNNFFRQIRNLVIDLTAMPSSSGAGIHWQVAQATSLQNIRFEMVKGGTGNKQQGIFMDNGSGGFMVDLTFNGGNIGAFLGSQQFTTRNLTFNDCNTAIFMNWNWGWTFKGVNINNCGVGIDMANSPSNQTVGSVLVLDSVISATLGVNASFSKSGNNVPVTGGSLWLDNVDFTGSKTGVVSQGQTVLAGGSRIQTWAQGRSYTGSKGTVVQGPVTVSKPAELLNSHGYVHAKEKPQYEGTPVSSFVSIKSKGAKGDGSTDDTAAIQAALDSLTADQILYFDHGAYVVTDTIKVPGTKTIRITGEIWPLIMAKGFSDQTNPKPVFQIGEAGDNGLVEISDIIFETLGPAPGAILMQWNVASQTKGASGIWDVHFRIGGSAGTKLQSDTCSKNPNATHSASEDCVGAFLLFHATAESSPYVENSWFWVADHELDLSDHNQIDLYNGRGVLIESTKGAWLYGTASEHNVLYNYQLVNASNVFMGLIQTETPYFQSNPDATTPFTSQEVWADPDFSGDKLANKAWGLRIVDSSDVMVYGGGLYSFFENYSQECLATQSCQTNMISLEGTNSNIILSTISTKAAVNMVSVEGNGVVLDKDNRNNFCANIVQYSLS</sequence>
<feature type="domain" description="Rhamnogalacturonase A/B/Epimerase-like pectate lyase" evidence="2">
    <location>
        <begin position="573"/>
        <end position="690"/>
    </location>
</feature>
<dbReference type="PANTHER" id="PTHR33928:SF2">
    <property type="entry name" value="PECTATE LYASE SUPERFAMILY PROTEIN DOMAIN-CONTAINING PROTEIN-RELATED"/>
    <property type="match status" value="1"/>
</dbReference>
<comment type="caution">
    <text evidence="3">The sequence shown here is derived from an EMBL/GenBank/DDBJ whole genome shotgun (WGS) entry which is preliminary data.</text>
</comment>
<dbReference type="InterPro" id="IPR024535">
    <property type="entry name" value="RHGA/B-epi-like_pectate_lyase"/>
</dbReference>
<dbReference type="Gene3D" id="2.160.20.10">
    <property type="entry name" value="Single-stranded right-handed beta-helix, Pectin lyase-like"/>
    <property type="match status" value="2"/>
</dbReference>
<dbReference type="InterPro" id="IPR039279">
    <property type="entry name" value="QRT3-like"/>
</dbReference>
<keyword evidence="4" id="KW-1185">Reference proteome</keyword>
<feature type="compositionally biased region" description="Low complexity" evidence="1">
    <location>
        <begin position="105"/>
        <end position="114"/>
    </location>
</feature>
<feature type="region of interest" description="Disordered" evidence="1">
    <location>
        <begin position="105"/>
        <end position="127"/>
    </location>
</feature>
<keyword evidence="3" id="KW-0378">Hydrolase</keyword>
<dbReference type="InterPro" id="IPR012334">
    <property type="entry name" value="Pectin_lyas_fold"/>
</dbReference>
<protein>
    <submittedName>
        <fullName evidence="3">Glycoside hydrolase family 55 protein</fullName>
    </submittedName>
</protein>
<feature type="domain" description="Rhamnogalacturonase A/B/Epimerase-like pectate lyase" evidence="2">
    <location>
        <begin position="226"/>
        <end position="449"/>
    </location>
</feature>
<evidence type="ECO:0000313" key="4">
    <source>
        <dbReference type="Proteomes" id="UP001456524"/>
    </source>
</evidence>
<dbReference type="GO" id="GO:0016787">
    <property type="term" value="F:hydrolase activity"/>
    <property type="evidence" value="ECO:0007669"/>
    <property type="project" value="UniProtKB-KW"/>
</dbReference>
<dbReference type="EMBL" id="JBBWUH010000001">
    <property type="protein sequence ID" value="KAK8177528.1"/>
    <property type="molecule type" value="Genomic_DNA"/>
</dbReference>
<dbReference type="CDD" id="cd23668">
    <property type="entry name" value="GH55_beta13glucanase-like"/>
    <property type="match status" value="1"/>
</dbReference>
<dbReference type="Pfam" id="PF12708">
    <property type="entry name" value="Pect-lyase_RHGA_epim"/>
    <property type="match status" value="2"/>
</dbReference>
<name>A0ABR1Y6I7_9PEZI</name>
<dbReference type="PANTHER" id="PTHR33928">
    <property type="entry name" value="POLYGALACTURONASE QRT3"/>
    <property type="match status" value="1"/>
</dbReference>
<evidence type="ECO:0000259" key="2">
    <source>
        <dbReference type="Pfam" id="PF12708"/>
    </source>
</evidence>
<accession>A0ABR1Y6I7</accession>
<reference evidence="3 4" key="1">
    <citation type="journal article" date="2022" name="G3 (Bethesda)">
        <title>Enemy or ally: a genomic approach to elucidate the lifestyle of Phyllosticta citrichinaensis.</title>
        <authorList>
            <person name="Buijs V.A."/>
            <person name="Groenewald J.Z."/>
            <person name="Haridas S."/>
            <person name="LaButti K.M."/>
            <person name="Lipzen A."/>
            <person name="Martin F.M."/>
            <person name="Barry K."/>
            <person name="Grigoriev I.V."/>
            <person name="Crous P.W."/>
            <person name="Seidl M.F."/>
        </authorList>
    </citation>
    <scope>NUCLEOTIDE SEQUENCE [LARGE SCALE GENOMIC DNA]</scope>
    <source>
        <strain evidence="3 4">CBS 129764</strain>
    </source>
</reference>
<dbReference type="InterPro" id="IPR011050">
    <property type="entry name" value="Pectin_lyase_fold/virulence"/>
</dbReference>
<organism evidence="3 4">
    <name type="scientific">Phyllosticta citrichinensis</name>
    <dbReference type="NCBI Taxonomy" id="1130410"/>
    <lineage>
        <taxon>Eukaryota</taxon>
        <taxon>Fungi</taxon>
        <taxon>Dikarya</taxon>
        <taxon>Ascomycota</taxon>
        <taxon>Pezizomycotina</taxon>
        <taxon>Dothideomycetes</taxon>
        <taxon>Dothideomycetes incertae sedis</taxon>
        <taxon>Botryosphaeriales</taxon>
        <taxon>Phyllostictaceae</taxon>
        <taxon>Phyllosticta</taxon>
    </lineage>
</organism>
<evidence type="ECO:0000256" key="1">
    <source>
        <dbReference type="SAM" id="MobiDB-lite"/>
    </source>
</evidence>